<keyword evidence="3" id="KW-1185">Reference proteome</keyword>
<protein>
    <submittedName>
        <fullName evidence="2">Uncharacterized protein</fullName>
    </submittedName>
</protein>
<name>A0ABZ2MLK3_9MICO</name>
<keyword evidence="1" id="KW-0812">Transmembrane</keyword>
<organism evidence="2 3">
    <name type="scientific">Janibacter alittae</name>
    <dbReference type="NCBI Taxonomy" id="3115209"/>
    <lineage>
        <taxon>Bacteria</taxon>
        <taxon>Bacillati</taxon>
        <taxon>Actinomycetota</taxon>
        <taxon>Actinomycetes</taxon>
        <taxon>Micrococcales</taxon>
        <taxon>Intrasporangiaceae</taxon>
        <taxon>Janibacter</taxon>
    </lineage>
</organism>
<gene>
    <name evidence="2" type="ORF">V1351_07320</name>
</gene>
<sequence length="64" mass="6834">MLYLFVSLQVLGATITENARDRLAEDKGSVTIEQVLWALAVVGFVGIVVAVVKAFVTRKAGELG</sequence>
<reference evidence="2 3" key="1">
    <citation type="submission" date="2024-02" db="EMBL/GenBank/DDBJ databases">
        <title>Janibacter sp. nov., isolated from gut of marine sandworm.</title>
        <authorList>
            <person name="Kim B."/>
            <person name="Jun M.O."/>
            <person name="Shin N.-R."/>
        </authorList>
    </citation>
    <scope>NUCLEOTIDE SEQUENCE [LARGE SCALE GENOMIC DNA]</scope>
    <source>
        <strain evidence="2 3">A1S7</strain>
    </source>
</reference>
<dbReference type="RefSeq" id="WP_338752164.1">
    <property type="nucleotide sequence ID" value="NZ_CP144913.1"/>
</dbReference>
<evidence type="ECO:0000256" key="1">
    <source>
        <dbReference type="SAM" id="Phobius"/>
    </source>
</evidence>
<dbReference type="Proteomes" id="UP001382727">
    <property type="component" value="Chromosome"/>
</dbReference>
<accession>A0ABZ2MLK3</accession>
<keyword evidence="1" id="KW-1133">Transmembrane helix</keyword>
<feature type="transmembrane region" description="Helical" evidence="1">
    <location>
        <begin position="35"/>
        <end position="56"/>
    </location>
</feature>
<keyword evidence="1" id="KW-0472">Membrane</keyword>
<evidence type="ECO:0000313" key="3">
    <source>
        <dbReference type="Proteomes" id="UP001382727"/>
    </source>
</evidence>
<proteinExistence type="predicted"/>
<evidence type="ECO:0000313" key="2">
    <source>
        <dbReference type="EMBL" id="WXB77877.1"/>
    </source>
</evidence>
<dbReference type="EMBL" id="CP144913">
    <property type="protein sequence ID" value="WXB77877.1"/>
    <property type="molecule type" value="Genomic_DNA"/>
</dbReference>